<name>A0A9N8W2S4_9GLOM</name>
<protein>
    <submittedName>
        <fullName evidence="2">1311_t:CDS:1</fullName>
    </submittedName>
</protein>
<keyword evidence="3" id="KW-1185">Reference proteome</keyword>
<dbReference type="Gene3D" id="3.30.420.40">
    <property type="match status" value="1"/>
</dbReference>
<accession>A0A9N8W2S4</accession>
<dbReference type="AlphaFoldDB" id="A0A9N8W2S4"/>
<evidence type="ECO:0000313" key="3">
    <source>
        <dbReference type="Proteomes" id="UP000789739"/>
    </source>
</evidence>
<dbReference type="EMBL" id="CAJVPI010000068">
    <property type="protein sequence ID" value="CAG8472215.1"/>
    <property type="molecule type" value="Genomic_DNA"/>
</dbReference>
<reference evidence="2" key="1">
    <citation type="submission" date="2021-06" db="EMBL/GenBank/DDBJ databases">
        <authorList>
            <person name="Kallberg Y."/>
            <person name="Tangrot J."/>
            <person name="Rosling A."/>
        </authorList>
    </citation>
    <scope>NUCLEOTIDE SEQUENCE</scope>
    <source>
        <strain evidence="2">BR232B</strain>
    </source>
</reference>
<dbReference type="PANTHER" id="PTHR14187">
    <property type="entry name" value="ALPHA KINASE/ELONGATION FACTOR 2 KINASE"/>
    <property type="match status" value="1"/>
</dbReference>
<feature type="compositionally biased region" description="Low complexity" evidence="1">
    <location>
        <begin position="54"/>
        <end position="72"/>
    </location>
</feature>
<dbReference type="PANTHER" id="PTHR14187:SF5">
    <property type="entry name" value="HEAT SHOCK 70 KDA PROTEIN 12A"/>
    <property type="match status" value="1"/>
</dbReference>
<feature type="region of interest" description="Disordered" evidence="1">
    <location>
        <begin position="1"/>
        <end position="102"/>
    </location>
</feature>
<dbReference type="SUPFAM" id="SSF53067">
    <property type="entry name" value="Actin-like ATPase domain"/>
    <property type="match status" value="1"/>
</dbReference>
<dbReference type="Proteomes" id="UP000789739">
    <property type="component" value="Unassembled WGS sequence"/>
</dbReference>
<evidence type="ECO:0000313" key="2">
    <source>
        <dbReference type="EMBL" id="CAG8472215.1"/>
    </source>
</evidence>
<comment type="caution">
    <text evidence="2">The sequence shown here is derived from an EMBL/GenBank/DDBJ whole genome shotgun (WGS) entry which is preliminary data.</text>
</comment>
<organism evidence="2 3">
    <name type="scientific">Paraglomus brasilianum</name>
    <dbReference type="NCBI Taxonomy" id="144538"/>
    <lineage>
        <taxon>Eukaryota</taxon>
        <taxon>Fungi</taxon>
        <taxon>Fungi incertae sedis</taxon>
        <taxon>Mucoromycota</taxon>
        <taxon>Glomeromycotina</taxon>
        <taxon>Glomeromycetes</taxon>
        <taxon>Paraglomerales</taxon>
        <taxon>Paraglomeraceae</taxon>
        <taxon>Paraglomus</taxon>
    </lineage>
</organism>
<feature type="compositionally biased region" description="Basic residues" evidence="1">
    <location>
        <begin position="85"/>
        <end position="97"/>
    </location>
</feature>
<dbReference type="OrthoDB" id="2963168at2759"/>
<dbReference type="InterPro" id="IPR043129">
    <property type="entry name" value="ATPase_NBD"/>
</dbReference>
<gene>
    <name evidence="2" type="ORF">PBRASI_LOCUS1127</name>
</gene>
<sequence>MEQAEMSDSDQSPPSPVPKEFRAPLLISTARVPRSDATNRPRPASHYSTRPTLVSRVSNSSSSTRSASPVSGVKDKTKKETPTKKDRRISNSRKKNGVKNVERSKEMEGTIVIVGIDFGTTASGFAYADAINPNVIEIFDDWPCWQGYLKASTSILYDSITETAVQWGEEAQASLIRKRRRLMGSMDTNFKELEAFKMNIVKDGEDALEVWKKAVVDYLTNFGTILQQALQAVYPSLSLAKNASIILSIPLFFSASVQKLLCECFEQALSIPSSNLRFVYESAASAVYCMRLLHGHHEDVGCKFLVVTCGGETVQLTVRQLIGNDRLRECTMQTGEICGAMEVEKEFEAWFGKLVGIDGLTKWKKEYYGQWKYLLYVFIKEVKYEFTGIEENFRPFRLDILELCPNLRYLVSEPYLSQLKSVEWIVDVTFDVAKSFFDPIVDKIIKLINDQVIQCEKLDVMFIVGGFANNEYLVRRIKKEFKDKVKKITVPAQPIAAVLKGSVFYALDPSSVETRVLPLTYGICSPTPYSPSLHSSYHVGNPPETVPLFRTIVPRGQQRINAIYSTTVKVDPEQEELKVKIYTKKEETQTDDSLTCTGGPSKTAENVPYFDEDEVQLYGTLTVGLPDVEYLDREIREINIQLSVGDIKLSSLMVKKVDQYFDELLSKMEEKSPPYQHYGDVEGVPIRTDSGNYIQVQIIYHLGHCFLG</sequence>
<evidence type="ECO:0000256" key="1">
    <source>
        <dbReference type="SAM" id="MobiDB-lite"/>
    </source>
</evidence>
<proteinExistence type="predicted"/>
<feature type="compositionally biased region" description="Basic and acidic residues" evidence="1">
    <location>
        <begin position="73"/>
        <end position="84"/>
    </location>
</feature>